<evidence type="ECO:0000313" key="8">
    <source>
        <dbReference type="EMBL" id="SVA58600.1"/>
    </source>
</evidence>
<accession>A0A381X1M3</accession>
<dbReference type="Pfam" id="PF00535">
    <property type="entry name" value="Glycos_transf_2"/>
    <property type="match status" value="1"/>
</dbReference>
<keyword evidence="4 5" id="KW-0472">Membrane</keyword>
<evidence type="ECO:0000256" key="1">
    <source>
        <dbReference type="ARBA" id="ARBA00004141"/>
    </source>
</evidence>
<evidence type="ECO:0000256" key="4">
    <source>
        <dbReference type="ARBA" id="ARBA00023136"/>
    </source>
</evidence>
<evidence type="ECO:0000256" key="2">
    <source>
        <dbReference type="ARBA" id="ARBA00022692"/>
    </source>
</evidence>
<feature type="transmembrane region" description="Helical" evidence="5">
    <location>
        <begin position="55"/>
        <end position="73"/>
    </location>
</feature>
<name>A0A381X1M3_9ZZZZ</name>
<organism evidence="8">
    <name type="scientific">marine metagenome</name>
    <dbReference type="NCBI Taxonomy" id="408172"/>
    <lineage>
        <taxon>unclassified sequences</taxon>
        <taxon>metagenomes</taxon>
        <taxon>ecological metagenomes</taxon>
    </lineage>
</organism>
<dbReference type="Gene3D" id="3.90.550.10">
    <property type="entry name" value="Spore Coat Polysaccharide Biosynthesis Protein SpsA, Chain A"/>
    <property type="match status" value="1"/>
</dbReference>
<feature type="non-terminal residue" evidence="8">
    <location>
        <position position="1"/>
    </location>
</feature>
<dbReference type="AlphaFoldDB" id="A0A381X1M3"/>
<reference evidence="8" key="1">
    <citation type="submission" date="2018-05" db="EMBL/GenBank/DDBJ databases">
        <authorList>
            <person name="Lanie J.A."/>
            <person name="Ng W.-L."/>
            <person name="Kazmierczak K.M."/>
            <person name="Andrzejewski T.M."/>
            <person name="Davidsen T.M."/>
            <person name="Wayne K.J."/>
            <person name="Tettelin H."/>
            <person name="Glass J.I."/>
            <person name="Rusch D."/>
            <person name="Podicherti R."/>
            <person name="Tsui H.-C.T."/>
            <person name="Winkler M.E."/>
        </authorList>
    </citation>
    <scope>NUCLEOTIDE SEQUENCE</scope>
</reference>
<dbReference type="InterPro" id="IPR001173">
    <property type="entry name" value="Glyco_trans_2-like"/>
</dbReference>
<dbReference type="PANTHER" id="PTHR10859:SF91">
    <property type="entry name" value="DOLICHYL-PHOSPHATE BETA-GLUCOSYLTRANSFERASE"/>
    <property type="match status" value="1"/>
</dbReference>
<evidence type="ECO:0000259" key="6">
    <source>
        <dbReference type="Pfam" id="PF00535"/>
    </source>
</evidence>
<comment type="subcellular location">
    <subcellularLocation>
        <location evidence="1">Membrane</location>
        <topology evidence="1">Multi-pass membrane protein</topology>
    </subcellularLocation>
</comment>
<evidence type="ECO:0000259" key="7">
    <source>
        <dbReference type="Pfam" id="PF04138"/>
    </source>
</evidence>
<dbReference type="GO" id="GO:0016020">
    <property type="term" value="C:membrane"/>
    <property type="evidence" value="ECO:0007669"/>
    <property type="project" value="UniProtKB-SubCell"/>
</dbReference>
<feature type="domain" description="Glycosyltransferase 2-like" evidence="6">
    <location>
        <begin position="131"/>
        <end position="299"/>
    </location>
</feature>
<dbReference type="InterPro" id="IPR029044">
    <property type="entry name" value="Nucleotide-diphossugar_trans"/>
</dbReference>
<keyword evidence="3 5" id="KW-1133">Transmembrane helix</keyword>
<protein>
    <recommendedName>
        <fullName evidence="9">Glycosyltransferase 2-like domain-containing protein</fullName>
    </recommendedName>
</protein>
<dbReference type="GO" id="GO:0006487">
    <property type="term" value="P:protein N-linked glycosylation"/>
    <property type="evidence" value="ECO:0007669"/>
    <property type="project" value="TreeGrafter"/>
</dbReference>
<evidence type="ECO:0000256" key="5">
    <source>
        <dbReference type="SAM" id="Phobius"/>
    </source>
</evidence>
<proteinExistence type="predicted"/>
<evidence type="ECO:0000256" key="3">
    <source>
        <dbReference type="ARBA" id="ARBA00022989"/>
    </source>
</evidence>
<dbReference type="PANTHER" id="PTHR10859">
    <property type="entry name" value="GLYCOSYL TRANSFERASE"/>
    <property type="match status" value="1"/>
</dbReference>
<sequence length="375" mass="40351">TAVDVGLAVALLSAGWPVAAADPVALLGAALVAHTLHRLVTLRDDPFARWVREPAMFATVVVMAGSVDLVVLAMARSGEGTGANLLAKVTAVLAAAVVRAIAYRFLLFRAVRVDQDKPGLLPLEPGHQRLSLVLPAYREADRITPTLERIRHELGPLVGDRREELEVVVVDDGSDDGTAEAAEAAGADRVVRMERNTGKGAAVRAGVRAATGSTIAFTDADLAYGPAQVAELLVLVEAGYDMVVGSRRHTDTRTLVRAGRLREAGGRLVNLATHALLLGQYRDTQCGLKAFRADVARDLFNASTLDGFAFDVELFHLAERWRLSLAEVPVEVEHSERSTVRVVRDGARLVADLTRIRQRSRRGGYPDRSTTEPPT</sequence>
<feature type="transmembrane region" description="Helical" evidence="5">
    <location>
        <begin position="85"/>
        <end position="106"/>
    </location>
</feature>
<keyword evidence="2 5" id="KW-0812">Transmembrane</keyword>
<gene>
    <name evidence="8" type="ORF">METZ01_LOCUS111454</name>
</gene>
<dbReference type="Pfam" id="PF04138">
    <property type="entry name" value="GtrA_DPMS_TM"/>
    <property type="match status" value="1"/>
</dbReference>
<dbReference type="SUPFAM" id="SSF53448">
    <property type="entry name" value="Nucleotide-diphospho-sugar transferases"/>
    <property type="match status" value="1"/>
</dbReference>
<evidence type="ECO:0008006" key="9">
    <source>
        <dbReference type="Google" id="ProtNLM"/>
    </source>
</evidence>
<dbReference type="EMBL" id="UINC01013585">
    <property type="protein sequence ID" value="SVA58600.1"/>
    <property type="molecule type" value="Genomic_DNA"/>
</dbReference>
<feature type="domain" description="GtrA/DPMS transmembrane" evidence="7">
    <location>
        <begin position="1"/>
        <end position="108"/>
    </location>
</feature>
<dbReference type="InterPro" id="IPR007267">
    <property type="entry name" value="GtrA_DPMS_TM"/>
</dbReference>
<dbReference type="GO" id="GO:0000271">
    <property type="term" value="P:polysaccharide biosynthetic process"/>
    <property type="evidence" value="ECO:0007669"/>
    <property type="project" value="InterPro"/>
</dbReference>